<dbReference type="RefSeq" id="XP_027066167.1">
    <property type="nucleotide sequence ID" value="XM_027210366.1"/>
</dbReference>
<reference evidence="2" key="1">
    <citation type="journal article" date="2025" name="Foods">
        <title>Unveiling the Microbial Signatures of Arabica Coffee Cherries: Insights into Ripeness Specific Diversity, Functional Traits, and Implications for Quality and Safety.</title>
        <authorList>
            <consortium name="RefSeq"/>
            <person name="Tenea G.N."/>
            <person name="Cifuentes V."/>
            <person name="Reyes P."/>
            <person name="Cevallos-Vallejos M."/>
        </authorList>
    </citation>
    <scope>NUCLEOTIDE SEQUENCE [LARGE SCALE GENOMIC DNA]</scope>
</reference>
<dbReference type="Proteomes" id="UP001652660">
    <property type="component" value="Chromosome 6c"/>
</dbReference>
<gene>
    <name evidence="3" type="primary">LOC113692030</name>
</gene>
<accession>A0A6P6SL25</accession>
<dbReference type="GO" id="GO:0003824">
    <property type="term" value="F:catalytic activity"/>
    <property type="evidence" value="ECO:0007669"/>
    <property type="project" value="InterPro"/>
</dbReference>
<evidence type="ECO:0000313" key="3">
    <source>
        <dbReference type="RefSeq" id="XP_027066167.1"/>
    </source>
</evidence>
<protein>
    <recommendedName>
        <fullName evidence="1">Endonuclease/exonuclease/phosphatase domain-containing protein</fullName>
    </recommendedName>
</protein>
<dbReference type="OrthoDB" id="1113909at2759"/>
<dbReference type="Pfam" id="PF03372">
    <property type="entry name" value="Exo_endo_phos"/>
    <property type="match status" value="1"/>
</dbReference>
<sequence length="186" mass="21398">MIVKGVRGEQWMLSTVYASPDASTRRYLWEYFSIIDKSINFPWLVVGDLNEVINSEEKKRGRLLGRASQSSLAKLLLQGGLMDMNCGGPPLTWRNRRKRIRSIRKRLDRTLSNSLWRAQFQGAVVKHMVRTHSDHHPLQVCLEGIPQKSNGEKPFRLEQAWSTHPECEKVVTEAWNGTEKTLEGKL</sequence>
<organism evidence="2 3">
    <name type="scientific">Coffea arabica</name>
    <name type="common">Arabian coffee</name>
    <dbReference type="NCBI Taxonomy" id="13443"/>
    <lineage>
        <taxon>Eukaryota</taxon>
        <taxon>Viridiplantae</taxon>
        <taxon>Streptophyta</taxon>
        <taxon>Embryophyta</taxon>
        <taxon>Tracheophyta</taxon>
        <taxon>Spermatophyta</taxon>
        <taxon>Magnoliopsida</taxon>
        <taxon>eudicotyledons</taxon>
        <taxon>Gunneridae</taxon>
        <taxon>Pentapetalae</taxon>
        <taxon>asterids</taxon>
        <taxon>lamiids</taxon>
        <taxon>Gentianales</taxon>
        <taxon>Rubiaceae</taxon>
        <taxon>Ixoroideae</taxon>
        <taxon>Gardenieae complex</taxon>
        <taxon>Bertiereae - Coffeeae clade</taxon>
        <taxon>Coffeeae</taxon>
        <taxon>Coffea</taxon>
    </lineage>
</organism>
<reference evidence="3" key="2">
    <citation type="submission" date="2025-08" db="UniProtKB">
        <authorList>
            <consortium name="RefSeq"/>
        </authorList>
    </citation>
    <scope>IDENTIFICATION</scope>
    <source>
        <tissue evidence="3">Leaves</tissue>
    </source>
</reference>
<dbReference type="PANTHER" id="PTHR33710">
    <property type="entry name" value="BNAC02G09200D PROTEIN"/>
    <property type="match status" value="1"/>
</dbReference>
<feature type="domain" description="Endonuclease/exonuclease/phosphatase" evidence="1">
    <location>
        <begin position="15"/>
        <end position="135"/>
    </location>
</feature>
<evidence type="ECO:0000313" key="2">
    <source>
        <dbReference type="Proteomes" id="UP001652660"/>
    </source>
</evidence>
<dbReference type="InterPro" id="IPR005135">
    <property type="entry name" value="Endo/exonuclease/phosphatase"/>
</dbReference>
<dbReference type="PANTHER" id="PTHR33710:SF71">
    <property type="entry name" value="ENDONUCLEASE_EXONUCLEASE_PHOSPHATASE DOMAIN-CONTAINING PROTEIN"/>
    <property type="match status" value="1"/>
</dbReference>
<dbReference type="GeneID" id="113692030"/>
<name>A0A6P6SL25_COFAR</name>
<evidence type="ECO:0000259" key="1">
    <source>
        <dbReference type="Pfam" id="PF03372"/>
    </source>
</evidence>
<keyword evidence="2" id="KW-1185">Reference proteome</keyword>
<dbReference type="Gene3D" id="3.60.10.10">
    <property type="entry name" value="Endonuclease/exonuclease/phosphatase"/>
    <property type="match status" value="1"/>
</dbReference>
<dbReference type="InterPro" id="IPR036691">
    <property type="entry name" value="Endo/exonu/phosph_ase_sf"/>
</dbReference>
<dbReference type="AlphaFoldDB" id="A0A6P6SL25"/>
<dbReference type="SUPFAM" id="SSF56219">
    <property type="entry name" value="DNase I-like"/>
    <property type="match status" value="1"/>
</dbReference>
<proteinExistence type="predicted"/>